<sequence length="337" mass="38226">MENKLPFRDELASKFRAETETISACLLVFCEITHSKAIQHMDSALLRWLDFRLRFVDPKPRPLVYSKSFPRRLYGEVGRALAVFEQYSLAGEDLNPFQGKGLTKHHDTSGIKSQNRTDLLWADWGIHHFHLVPRSGKMDSYYADRSEHLLFAVVFDNVIACLDIKSHEAMENRALLEAFVRSWPDEAERFRLKGAFPQHTAQFSEADIKKLRHAGIASTVTVDDAIYMPGGITCASTPTRVTLAYWQTARGADAIAHIAINEVIRDRGAWQEADLPHLSLALTPRGIGICDDRSNKCWQLPRAKGEWADHPVGRWHDLMLPEWIEGKVAEAVAKTRV</sequence>
<dbReference type="eggNOG" id="ENOG5032ZWY">
    <property type="taxonomic scope" value="Bacteria"/>
</dbReference>
<dbReference type="RefSeq" id="WP_012916194.1">
    <property type="nucleotide sequence ID" value="NC_013722.1"/>
</dbReference>
<evidence type="ECO:0000313" key="1">
    <source>
        <dbReference type="EMBL" id="CBA16193.1"/>
    </source>
</evidence>
<gene>
    <name evidence="1" type="ordered locus">XALc_1696</name>
</gene>
<reference evidence="1 2" key="1">
    <citation type="journal article" date="2009" name="BMC Genomics">
        <title>The complete genome sequence of Xanthomonas albilineans provides new insights into the reductive genome evolution of the xylem-limited Xanthomonadaceae.</title>
        <authorList>
            <person name="Pieretti I."/>
            <person name="Royer M."/>
            <person name="Barbe V."/>
            <person name="Carrere S."/>
            <person name="Koebnik R."/>
            <person name="Cociancich S."/>
            <person name="Couloux A."/>
            <person name="Darrasse A."/>
            <person name="Gouzy J."/>
            <person name="Jacques M.A."/>
            <person name="Lauber E."/>
            <person name="Manceau C."/>
            <person name="Mangenot S."/>
            <person name="Poussier S."/>
            <person name="Segurens B."/>
            <person name="Szurek B."/>
            <person name="Verdier V."/>
            <person name="Arlat M."/>
            <person name="Rott P."/>
        </authorList>
    </citation>
    <scope>NUCLEOTIDE SEQUENCE [LARGE SCALE GENOMIC DNA]</scope>
    <source>
        <strain evidence="2">GPE PC73 / CFBP 7063</strain>
    </source>
</reference>
<protein>
    <submittedName>
        <fullName evidence="1">Hypothetical_protein</fullName>
    </submittedName>
</protein>
<dbReference type="Proteomes" id="UP000001890">
    <property type="component" value="Chromosome"/>
</dbReference>
<keyword evidence="2" id="KW-1185">Reference proteome</keyword>
<dbReference type="GeneID" id="57877007"/>
<organism evidence="1 2">
    <name type="scientific">Xanthomonas albilineans (strain GPE PC73 / CFBP 7063)</name>
    <dbReference type="NCBI Taxonomy" id="380358"/>
    <lineage>
        <taxon>Bacteria</taxon>
        <taxon>Pseudomonadati</taxon>
        <taxon>Pseudomonadota</taxon>
        <taxon>Gammaproteobacteria</taxon>
        <taxon>Lysobacterales</taxon>
        <taxon>Lysobacteraceae</taxon>
        <taxon>Xanthomonas</taxon>
    </lineage>
</organism>
<dbReference type="AlphaFoldDB" id="D2UDV9"/>
<dbReference type="KEGG" id="xal:XALC_1696"/>
<dbReference type="EMBL" id="FP565176">
    <property type="protein sequence ID" value="CBA16193.1"/>
    <property type="molecule type" value="Genomic_DNA"/>
</dbReference>
<dbReference type="STRING" id="380358.XALC_1696"/>
<name>D2UDV9_XANAP</name>
<proteinExistence type="predicted"/>
<evidence type="ECO:0000313" key="2">
    <source>
        <dbReference type="Proteomes" id="UP000001890"/>
    </source>
</evidence>
<accession>D2UDV9</accession>